<dbReference type="KEGG" id="psn:Pedsa_2306"/>
<dbReference type="Pfam" id="PF02563">
    <property type="entry name" value="Poly_export"/>
    <property type="match status" value="1"/>
</dbReference>
<accession>F0SD68</accession>
<keyword evidence="2" id="KW-1133">Transmembrane helix</keyword>
<feature type="signal peptide" evidence="3">
    <location>
        <begin position="1"/>
        <end position="17"/>
    </location>
</feature>
<proteinExistence type="predicted"/>
<dbReference type="eggNOG" id="COG1596">
    <property type="taxonomic scope" value="Bacteria"/>
</dbReference>
<reference evidence="6" key="2">
    <citation type="submission" date="2011-02" db="EMBL/GenBank/DDBJ databases">
        <title>The complete genome of Pedobacter saltans DSM 12145.</title>
        <authorList>
            <consortium name="US DOE Joint Genome Institute (JGI-PGF)"/>
            <person name="Lucas S."/>
            <person name="Copeland A."/>
            <person name="Lapidus A."/>
            <person name="Bruce D."/>
            <person name="Goodwin L."/>
            <person name="Pitluck S."/>
            <person name="Kyrpides N."/>
            <person name="Mavromatis K."/>
            <person name="Pagani I."/>
            <person name="Ivanova N."/>
            <person name="Ovchinnikova G."/>
            <person name="Lu M."/>
            <person name="Detter J.C."/>
            <person name="Han C."/>
            <person name="Land M."/>
            <person name="Hauser L."/>
            <person name="Markowitz V."/>
            <person name="Cheng J.-F."/>
            <person name="Hugenholtz P."/>
            <person name="Woyke T."/>
            <person name="Wu D."/>
            <person name="Tindall B."/>
            <person name="Pomrenke H.G."/>
            <person name="Brambilla E."/>
            <person name="Klenk H.-P."/>
            <person name="Eisen J.A."/>
        </authorList>
    </citation>
    <scope>NUCLEOTIDE SEQUENCE [LARGE SCALE GENOMIC DNA]</scope>
    <source>
        <strain evidence="6">ATCC 51119 / DSM 12145 / JCM 21818 / LMG 10337 / NBRC 100064 / NCIMB 13643</strain>
    </source>
</reference>
<keyword evidence="2" id="KW-0812">Transmembrane</keyword>
<keyword evidence="1 3" id="KW-0732">Signal</keyword>
<feature type="domain" description="Polysaccharide export protein N-terminal" evidence="4">
    <location>
        <begin position="53"/>
        <end position="143"/>
    </location>
</feature>
<feature type="chain" id="PRO_5003260218" evidence="3">
    <location>
        <begin position="18"/>
        <end position="263"/>
    </location>
</feature>
<dbReference type="PROSITE" id="PS51257">
    <property type="entry name" value="PROKAR_LIPOPROTEIN"/>
    <property type="match status" value="1"/>
</dbReference>
<dbReference type="InterPro" id="IPR049712">
    <property type="entry name" value="Poly_export"/>
</dbReference>
<name>F0SD68_PSESL</name>
<dbReference type="PANTHER" id="PTHR33619">
    <property type="entry name" value="POLYSACCHARIDE EXPORT PROTEIN GFCE-RELATED"/>
    <property type="match status" value="1"/>
</dbReference>
<protein>
    <submittedName>
        <fullName evidence="5">Polysaccharide export protein</fullName>
    </submittedName>
</protein>
<sequence length="263" mass="29155">MFNYCKTLLLFSFVVFTLSSCSSRRNILFNTVNEKSIPDLPVYTVQEGSTESNTKEQIIQPGDLLSIRNLQNEALISGLGGQNLQTMSHTNSIGYRVEADGTVLLPVIGKVKLGGMDRLQAQEELNRLYQTQLLNAPIITLQISNLTVTFLGEFGRQGNFILQKDQVHLVQMLGEAGGLNTRANKRKVKIIRGDLKHPEVLIANLEDINSLSDPRLMLRNNDVVYAEPRGAFQTLDRLGPTTSLLGIGLSILNIYLLISNLSK</sequence>
<dbReference type="EMBL" id="CP002545">
    <property type="protein sequence ID" value="ADY52854.1"/>
    <property type="molecule type" value="Genomic_DNA"/>
</dbReference>
<dbReference type="AlphaFoldDB" id="F0SD68"/>
<evidence type="ECO:0000256" key="3">
    <source>
        <dbReference type="SAM" id="SignalP"/>
    </source>
</evidence>
<dbReference type="PANTHER" id="PTHR33619:SF3">
    <property type="entry name" value="POLYSACCHARIDE EXPORT PROTEIN GFCE-RELATED"/>
    <property type="match status" value="1"/>
</dbReference>
<dbReference type="RefSeq" id="WP_013633340.1">
    <property type="nucleotide sequence ID" value="NC_015177.1"/>
</dbReference>
<dbReference type="InterPro" id="IPR003715">
    <property type="entry name" value="Poly_export_N"/>
</dbReference>
<dbReference type="HOGENOM" id="CLU_038343_1_2_10"/>
<feature type="transmembrane region" description="Helical" evidence="2">
    <location>
        <begin position="238"/>
        <end position="258"/>
    </location>
</feature>
<reference evidence="5 6" key="1">
    <citation type="journal article" date="2011" name="Stand. Genomic Sci.">
        <title>Complete genome sequence of the gliding, heparinolytic Pedobacter saltans type strain (113).</title>
        <authorList>
            <person name="Liolios K."/>
            <person name="Sikorski J."/>
            <person name="Lu M."/>
            <person name="Nolan M."/>
            <person name="Lapidus A."/>
            <person name="Lucas S."/>
            <person name="Hammon N."/>
            <person name="Deshpande S."/>
            <person name="Cheng J.F."/>
            <person name="Tapia R."/>
            <person name="Han C."/>
            <person name="Goodwin L."/>
            <person name="Pitluck S."/>
            <person name="Huntemann M."/>
            <person name="Ivanova N."/>
            <person name="Pagani I."/>
            <person name="Mavromatis K."/>
            <person name="Ovchinikova G."/>
            <person name="Pati A."/>
            <person name="Chen A."/>
            <person name="Palaniappan K."/>
            <person name="Land M."/>
            <person name="Hauser L."/>
            <person name="Brambilla E.M."/>
            <person name="Kotsyurbenko O."/>
            <person name="Rohde M."/>
            <person name="Tindall B.J."/>
            <person name="Abt B."/>
            <person name="Goker M."/>
            <person name="Detter J.C."/>
            <person name="Woyke T."/>
            <person name="Bristow J."/>
            <person name="Eisen J.A."/>
            <person name="Markowitz V."/>
            <person name="Hugenholtz P."/>
            <person name="Klenk H.P."/>
            <person name="Kyrpides N.C."/>
        </authorList>
    </citation>
    <scope>NUCLEOTIDE SEQUENCE [LARGE SCALE GENOMIC DNA]</scope>
    <source>
        <strain evidence="6">ATCC 51119 / DSM 12145 / JCM 21818 / LMG 10337 / NBRC 100064 / NCIMB 13643</strain>
    </source>
</reference>
<keyword evidence="2" id="KW-0472">Membrane</keyword>
<evidence type="ECO:0000313" key="5">
    <source>
        <dbReference type="EMBL" id="ADY52854.1"/>
    </source>
</evidence>
<evidence type="ECO:0000256" key="2">
    <source>
        <dbReference type="SAM" id="Phobius"/>
    </source>
</evidence>
<evidence type="ECO:0000259" key="4">
    <source>
        <dbReference type="Pfam" id="PF02563"/>
    </source>
</evidence>
<dbReference type="GO" id="GO:0015159">
    <property type="term" value="F:polysaccharide transmembrane transporter activity"/>
    <property type="evidence" value="ECO:0007669"/>
    <property type="project" value="InterPro"/>
</dbReference>
<dbReference type="Proteomes" id="UP000000310">
    <property type="component" value="Chromosome"/>
</dbReference>
<evidence type="ECO:0000313" key="6">
    <source>
        <dbReference type="Proteomes" id="UP000000310"/>
    </source>
</evidence>
<evidence type="ECO:0000256" key="1">
    <source>
        <dbReference type="ARBA" id="ARBA00022729"/>
    </source>
</evidence>
<keyword evidence="6" id="KW-1185">Reference proteome</keyword>
<dbReference type="OrthoDB" id="937431at2"/>
<dbReference type="Gene3D" id="3.10.560.10">
    <property type="entry name" value="Outer membrane lipoprotein wza domain like"/>
    <property type="match status" value="1"/>
</dbReference>
<dbReference type="STRING" id="762903.Pedsa_2306"/>
<organism evidence="5 6">
    <name type="scientific">Pseudopedobacter saltans (strain ATCC 51119 / DSM 12145 / JCM 21818 / CCUG 39354 / LMG 10337 / NBRC 100064 / NCIMB 13643)</name>
    <name type="common">Pedobacter saltans</name>
    <dbReference type="NCBI Taxonomy" id="762903"/>
    <lineage>
        <taxon>Bacteria</taxon>
        <taxon>Pseudomonadati</taxon>
        <taxon>Bacteroidota</taxon>
        <taxon>Sphingobacteriia</taxon>
        <taxon>Sphingobacteriales</taxon>
        <taxon>Sphingobacteriaceae</taxon>
        <taxon>Pseudopedobacter</taxon>
    </lineage>
</organism>
<gene>
    <name evidence="5" type="ordered locus">Pedsa_2306</name>
</gene>